<feature type="region of interest" description="Disordered" evidence="2">
    <location>
        <begin position="13"/>
        <end position="46"/>
    </location>
</feature>
<sequence length="418" mass="49497">MTLILEHDFFNDSDSDNEKVLSSNSEKLISSSNQEEEEEEENLESSGSDSVELCAQCTVNTAMVFCRSCKKQYCERCDTSLHGSALSHHTRVLLSTWKETDDRKCEIHSSELNFYCPDHWKLLCFKCISMHTKCDVQELDKAVKSVSDDVDGQIHKFRIFNHQLQNRIEYLQSSQDSIETQANYLKDRINRNGQILDSLIKRRLINSQKLIKLRYENELKRIEQFERKKKKFNKNNKKKKNNNTKKENKKNEKEKEKENENEQETENEKENKKEKKQEKEKEYEKQFQNSLNLMKGFGVELNFRNVYKTLSEINLKSVIDFENTKIQIQKTYQLSEICKIRVKPKFLDKKYFESKQIPIMLSITPQKEANNTLVYQGRKKLLKLSFTFSINFQKKGKYIVKLLWGEKQIGQTRTIQVI</sequence>
<feature type="compositionally biased region" description="Basic and acidic residues" evidence="2">
    <location>
        <begin position="244"/>
        <end position="281"/>
    </location>
</feature>
<dbReference type="EMBL" id="JAOAOG010000320">
    <property type="protein sequence ID" value="KAJ6229565.1"/>
    <property type="molecule type" value="Genomic_DNA"/>
</dbReference>
<dbReference type="SMART" id="SM00336">
    <property type="entry name" value="BBOX"/>
    <property type="match status" value="2"/>
</dbReference>
<feature type="domain" description="B box-type" evidence="3">
    <location>
        <begin position="49"/>
        <end position="94"/>
    </location>
</feature>
<feature type="compositionally biased region" description="Acidic residues" evidence="2">
    <location>
        <begin position="34"/>
        <end position="43"/>
    </location>
</feature>
<proteinExistence type="predicted"/>
<protein>
    <submittedName>
        <fullName evidence="4">Ribonuclease mrp protein subunit snm1</fullName>
    </submittedName>
</protein>
<comment type="caution">
    <text evidence="4">The sequence shown here is derived from an EMBL/GenBank/DDBJ whole genome shotgun (WGS) entry which is preliminary data.</text>
</comment>
<feature type="compositionally biased region" description="Low complexity" evidence="2">
    <location>
        <begin position="21"/>
        <end position="33"/>
    </location>
</feature>
<dbReference type="InterPro" id="IPR000315">
    <property type="entry name" value="Znf_B-box"/>
</dbReference>
<keyword evidence="1" id="KW-0479">Metal-binding</keyword>
<evidence type="ECO:0000259" key="3">
    <source>
        <dbReference type="PROSITE" id="PS50119"/>
    </source>
</evidence>
<gene>
    <name evidence="4" type="ORF">M0813_07795</name>
</gene>
<dbReference type="SUPFAM" id="SSF57845">
    <property type="entry name" value="B-box zinc-binding domain"/>
    <property type="match status" value="1"/>
</dbReference>
<keyword evidence="5" id="KW-1185">Reference proteome</keyword>
<feature type="region of interest" description="Disordered" evidence="2">
    <location>
        <begin position="227"/>
        <end position="281"/>
    </location>
</feature>
<accession>A0ABQ8XBP8</accession>
<dbReference type="Proteomes" id="UP001150062">
    <property type="component" value="Unassembled WGS sequence"/>
</dbReference>
<name>A0ABQ8XBP8_9EUKA</name>
<keyword evidence="1" id="KW-0862">Zinc</keyword>
<evidence type="ECO:0000313" key="4">
    <source>
        <dbReference type="EMBL" id="KAJ6229565.1"/>
    </source>
</evidence>
<dbReference type="Gene3D" id="3.30.160.60">
    <property type="entry name" value="Classic Zinc Finger"/>
    <property type="match status" value="1"/>
</dbReference>
<evidence type="ECO:0000313" key="5">
    <source>
        <dbReference type="Proteomes" id="UP001150062"/>
    </source>
</evidence>
<evidence type="ECO:0000256" key="2">
    <source>
        <dbReference type="SAM" id="MobiDB-lite"/>
    </source>
</evidence>
<evidence type="ECO:0000256" key="1">
    <source>
        <dbReference type="PROSITE-ProRule" id="PRU00024"/>
    </source>
</evidence>
<feature type="compositionally biased region" description="Basic residues" evidence="2">
    <location>
        <begin position="227"/>
        <end position="243"/>
    </location>
</feature>
<organism evidence="4 5">
    <name type="scientific">Anaeramoeba flamelloides</name>
    <dbReference type="NCBI Taxonomy" id="1746091"/>
    <lineage>
        <taxon>Eukaryota</taxon>
        <taxon>Metamonada</taxon>
        <taxon>Anaeramoebidae</taxon>
        <taxon>Anaeramoeba</taxon>
    </lineage>
</organism>
<reference evidence="4" key="1">
    <citation type="submission" date="2022-08" db="EMBL/GenBank/DDBJ databases">
        <title>Novel sulfate-reducing endosymbionts in the free-living metamonad Anaeramoeba.</title>
        <authorList>
            <person name="Jerlstrom-Hultqvist J."/>
            <person name="Cepicka I."/>
            <person name="Gallot-Lavallee L."/>
            <person name="Salas-Leiva D."/>
            <person name="Curtis B.A."/>
            <person name="Zahonova K."/>
            <person name="Pipaliya S."/>
            <person name="Dacks J."/>
            <person name="Roger A.J."/>
        </authorList>
    </citation>
    <scope>NUCLEOTIDE SEQUENCE</scope>
    <source>
        <strain evidence="4">Schooner1</strain>
    </source>
</reference>
<keyword evidence="1" id="KW-0863">Zinc-finger</keyword>
<dbReference type="PROSITE" id="PS50119">
    <property type="entry name" value="ZF_BBOX"/>
    <property type="match status" value="1"/>
</dbReference>
<dbReference type="CDD" id="cd19757">
    <property type="entry name" value="Bbox1"/>
    <property type="match status" value="1"/>
</dbReference>